<dbReference type="PANTHER" id="PTHR40761:SF1">
    <property type="entry name" value="CONSERVED INTEGRAL MEMBRANE ALANINE VALINE AND LEUCINE RICH PROTEIN-RELATED"/>
    <property type="match status" value="1"/>
</dbReference>
<feature type="transmembrane region" description="Helical" evidence="1">
    <location>
        <begin position="232"/>
        <end position="249"/>
    </location>
</feature>
<organism evidence="3 4">
    <name type="scientific">Streptomyces bungoensis</name>
    <dbReference type="NCBI Taxonomy" id="285568"/>
    <lineage>
        <taxon>Bacteria</taxon>
        <taxon>Bacillati</taxon>
        <taxon>Actinomycetota</taxon>
        <taxon>Actinomycetes</taxon>
        <taxon>Kitasatosporales</taxon>
        <taxon>Streptomycetaceae</taxon>
        <taxon>Streptomyces</taxon>
    </lineage>
</organism>
<keyword evidence="1" id="KW-0812">Transmembrane</keyword>
<keyword evidence="1" id="KW-1133">Transmembrane helix</keyword>
<feature type="transmembrane region" description="Helical" evidence="1">
    <location>
        <begin position="162"/>
        <end position="181"/>
    </location>
</feature>
<accession>A0A101TC88</accession>
<dbReference type="RefSeq" id="WP_061916127.1">
    <property type="nucleotide sequence ID" value="NZ_JBEYBH010000009.1"/>
</dbReference>
<evidence type="ECO:0000256" key="2">
    <source>
        <dbReference type="SAM" id="SignalP"/>
    </source>
</evidence>
<dbReference type="NCBIfam" id="NF038012">
    <property type="entry name" value="DMT_1"/>
    <property type="match status" value="1"/>
</dbReference>
<proteinExistence type="predicted"/>
<keyword evidence="4" id="KW-1185">Reference proteome</keyword>
<feature type="chain" id="PRO_5007107157" description="Integral membrane protein" evidence="2">
    <location>
        <begin position="21"/>
        <end position="284"/>
    </location>
</feature>
<dbReference type="PANTHER" id="PTHR40761">
    <property type="entry name" value="CONSERVED INTEGRAL MEMBRANE ALANINE VALINE AND LEUCINE RICH PROTEIN-RELATED"/>
    <property type="match status" value="1"/>
</dbReference>
<keyword evidence="1" id="KW-0472">Membrane</keyword>
<evidence type="ECO:0008006" key="5">
    <source>
        <dbReference type="Google" id="ProtNLM"/>
    </source>
</evidence>
<name>A0A101TC88_9ACTN</name>
<protein>
    <recommendedName>
        <fullName evidence="5">Integral membrane protein</fullName>
    </recommendedName>
</protein>
<dbReference type="AlphaFoldDB" id="A0A101TC88"/>
<evidence type="ECO:0000313" key="4">
    <source>
        <dbReference type="Proteomes" id="UP000053024"/>
    </source>
</evidence>
<comment type="caution">
    <text evidence="3">The sequence shown here is derived from an EMBL/GenBank/DDBJ whole genome shotgun (WGS) entry which is preliminary data.</text>
</comment>
<feature type="signal peptide" evidence="2">
    <location>
        <begin position="1"/>
        <end position="20"/>
    </location>
</feature>
<feature type="transmembrane region" description="Helical" evidence="1">
    <location>
        <begin position="104"/>
        <end position="124"/>
    </location>
</feature>
<sequence length="284" mass="29325">MGIVLPTLFALLAALSNALATVLQRRAAQSVPQSRGFRPGLILDLLRRPVWVAGMATVIVAGLCQAVALATGPISLVQPLFILELPLALMLAPVLRRRRPSGALLLKLLVVVAGLGLALLSAAPAGNRTHVSIDRWLPVLAASAGAVAVLTATGFRRSPGRFRAACLGAATAILFALTAGLMKTSVHILGDAGLTGFLTSWQTYAFGASGVCAMLLLEHALQGGPLIASQPALTLGDATMSFLLGVLVYEEHVRTGWWLLPLTLGIGLVVAGVFALAGTETAPP</sequence>
<dbReference type="EMBL" id="LMWX01000004">
    <property type="protein sequence ID" value="KUN89687.1"/>
    <property type="molecule type" value="Genomic_DNA"/>
</dbReference>
<evidence type="ECO:0000313" key="3">
    <source>
        <dbReference type="EMBL" id="KUN89687.1"/>
    </source>
</evidence>
<feature type="transmembrane region" description="Helical" evidence="1">
    <location>
        <begin position="255"/>
        <end position="277"/>
    </location>
</feature>
<gene>
    <name evidence="3" type="ORF">AQJ66_03535</name>
</gene>
<dbReference type="OrthoDB" id="3822427at2"/>
<feature type="transmembrane region" description="Helical" evidence="1">
    <location>
        <begin position="50"/>
        <end position="83"/>
    </location>
</feature>
<reference evidence="3 4" key="1">
    <citation type="submission" date="2015-10" db="EMBL/GenBank/DDBJ databases">
        <title>Draft genome sequence of Streptomyces bungoensis DSM 41781, type strain for the species Streptomyces bungoensis.</title>
        <authorList>
            <person name="Ruckert C."/>
            <person name="Winkler A."/>
            <person name="Kalinowski J."/>
            <person name="Kampfer P."/>
            <person name="Glaeser S."/>
        </authorList>
    </citation>
    <scope>NUCLEOTIDE SEQUENCE [LARGE SCALE GENOMIC DNA]</scope>
    <source>
        <strain evidence="3 4">DSM 41781</strain>
    </source>
</reference>
<dbReference type="Proteomes" id="UP000053024">
    <property type="component" value="Unassembled WGS sequence"/>
</dbReference>
<feature type="transmembrane region" description="Helical" evidence="1">
    <location>
        <begin position="136"/>
        <end position="155"/>
    </location>
</feature>
<evidence type="ECO:0000256" key="1">
    <source>
        <dbReference type="SAM" id="Phobius"/>
    </source>
</evidence>
<dbReference type="STRING" id="285568.AQJ66_03535"/>
<keyword evidence="2" id="KW-0732">Signal</keyword>